<evidence type="ECO:0000256" key="1">
    <source>
        <dbReference type="ARBA" id="ARBA00004651"/>
    </source>
</evidence>
<reference evidence="9 10" key="1">
    <citation type="submission" date="2019-01" db="EMBL/GenBank/DDBJ databases">
        <title>Chengkuizengella sp. nov., isolated from deep-sea sediment of East Pacific Ocean.</title>
        <authorList>
            <person name="Yang J."/>
            <person name="Lai Q."/>
            <person name="Shao Z."/>
        </authorList>
    </citation>
    <scope>NUCLEOTIDE SEQUENCE [LARGE SCALE GENOMIC DNA]</scope>
    <source>
        <strain evidence="9 10">YPA3-1-1</strain>
    </source>
</reference>
<dbReference type="GO" id="GO:0005886">
    <property type="term" value="C:plasma membrane"/>
    <property type="evidence" value="ECO:0007669"/>
    <property type="project" value="UniProtKB-SubCell"/>
</dbReference>
<evidence type="ECO:0000313" key="9">
    <source>
        <dbReference type="EMBL" id="NBI29889.1"/>
    </source>
</evidence>
<dbReference type="InterPro" id="IPR037294">
    <property type="entry name" value="ABC_BtuC-like"/>
</dbReference>
<dbReference type="AlphaFoldDB" id="A0A6N9Q4V8"/>
<feature type="transmembrane region" description="Helical" evidence="8">
    <location>
        <begin position="21"/>
        <end position="39"/>
    </location>
</feature>
<evidence type="ECO:0000256" key="6">
    <source>
        <dbReference type="ARBA" id="ARBA00022989"/>
    </source>
</evidence>
<feature type="transmembrane region" description="Helical" evidence="8">
    <location>
        <begin position="286"/>
        <end position="304"/>
    </location>
</feature>
<feature type="transmembrane region" description="Helical" evidence="8">
    <location>
        <begin position="74"/>
        <end position="91"/>
    </location>
</feature>
<dbReference type="GO" id="GO:0033214">
    <property type="term" value="P:siderophore-iron import into cell"/>
    <property type="evidence" value="ECO:0007669"/>
    <property type="project" value="TreeGrafter"/>
</dbReference>
<keyword evidence="5 8" id="KW-0812">Transmembrane</keyword>
<evidence type="ECO:0000256" key="4">
    <source>
        <dbReference type="ARBA" id="ARBA00022475"/>
    </source>
</evidence>
<proteinExistence type="inferred from homology"/>
<feature type="transmembrane region" description="Helical" evidence="8">
    <location>
        <begin position="160"/>
        <end position="185"/>
    </location>
</feature>
<organism evidence="9 10">
    <name type="scientific">Chengkuizengella marina</name>
    <dbReference type="NCBI Taxonomy" id="2507566"/>
    <lineage>
        <taxon>Bacteria</taxon>
        <taxon>Bacillati</taxon>
        <taxon>Bacillota</taxon>
        <taxon>Bacilli</taxon>
        <taxon>Bacillales</taxon>
        <taxon>Paenibacillaceae</taxon>
        <taxon>Chengkuizengella</taxon>
    </lineage>
</organism>
<protein>
    <submittedName>
        <fullName evidence="9">Iron ABC transporter permease</fullName>
    </submittedName>
</protein>
<feature type="transmembrane region" description="Helical" evidence="8">
    <location>
        <begin position="205"/>
        <end position="227"/>
    </location>
</feature>
<sequence length="341" mass="36076">MKKMITIQTSNFSFLLSSKTMIVLINLLIIQIILFWLSLSLGKTFDPLTSLKVLLGQGSMKDNLSIIHLRMPRVIIACLIGSALAVSGAILQGMIKNSLASPNVIGISGGASVAAISYITLFPAASIQFLPIVAFVGALINGMIIYFLAWKGGISPIRLVLIGIGMSAVSTAMTTMMIVMGPPHIASKSMTWLTGSIYGASWTQVYIYLPWIIVFLPAAFLLLRSLNVTQLGDDIAIGVGSPLQKQRIIFFIIAVALAGSAVAIGGTIAFVGLMAPHIARKLVGPGFGGVLPTSALIGSIIVMLSDLIGRTAFQPISIPVGVFTSAIGAPFFIYLLLKKTR</sequence>
<accession>A0A6N9Q4V8</accession>
<keyword evidence="6 8" id="KW-1133">Transmembrane helix</keyword>
<dbReference type="FunFam" id="1.10.3470.10:FF:000001">
    <property type="entry name" value="Vitamin B12 ABC transporter permease BtuC"/>
    <property type="match status" value="1"/>
</dbReference>
<keyword evidence="3" id="KW-0813">Transport</keyword>
<dbReference type="Gene3D" id="1.10.3470.10">
    <property type="entry name" value="ABC transporter involved in vitamin B12 uptake, BtuC"/>
    <property type="match status" value="1"/>
</dbReference>
<dbReference type="OrthoDB" id="9811721at2"/>
<dbReference type="RefSeq" id="WP_160646698.1">
    <property type="nucleotide sequence ID" value="NZ_SIJB01000028.1"/>
</dbReference>
<name>A0A6N9Q4V8_9BACL</name>
<evidence type="ECO:0000256" key="2">
    <source>
        <dbReference type="ARBA" id="ARBA00007935"/>
    </source>
</evidence>
<comment type="similarity">
    <text evidence="2">Belongs to the binding-protein-dependent transport system permease family. FecCD subfamily.</text>
</comment>
<feature type="transmembrane region" description="Helical" evidence="8">
    <location>
        <begin position="103"/>
        <end position="121"/>
    </location>
</feature>
<keyword evidence="7 8" id="KW-0472">Membrane</keyword>
<dbReference type="PANTHER" id="PTHR30472">
    <property type="entry name" value="FERRIC ENTEROBACTIN TRANSPORT SYSTEM PERMEASE PROTEIN"/>
    <property type="match status" value="1"/>
</dbReference>
<evidence type="ECO:0000313" key="10">
    <source>
        <dbReference type="Proteomes" id="UP000448943"/>
    </source>
</evidence>
<evidence type="ECO:0000256" key="5">
    <source>
        <dbReference type="ARBA" id="ARBA00022692"/>
    </source>
</evidence>
<dbReference type="Pfam" id="PF01032">
    <property type="entry name" value="FecCD"/>
    <property type="match status" value="1"/>
</dbReference>
<dbReference type="GO" id="GO:0022857">
    <property type="term" value="F:transmembrane transporter activity"/>
    <property type="evidence" value="ECO:0007669"/>
    <property type="project" value="InterPro"/>
</dbReference>
<feature type="transmembrane region" description="Helical" evidence="8">
    <location>
        <begin position="127"/>
        <end position="148"/>
    </location>
</feature>
<dbReference type="PANTHER" id="PTHR30472:SF24">
    <property type="entry name" value="FERRIC ENTEROBACTIN TRANSPORT SYSTEM PERMEASE PROTEIN FEPG"/>
    <property type="match status" value="1"/>
</dbReference>
<feature type="transmembrane region" description="Helical" evidence="8">
    <location>
        <begin position="248"/>
        <end position="274"/>
    </location>
</feature>
<evidence type="ECO:0000256" key="3">
    <source>
        <dbReference type="ARBA" id="ARBA00022448"/>
    </source>
</evidence>
<comment type="subcellular location">
    <subcellularLocation>
        <location evidence="1">Cell membrane</location>
        <topology evidence="1">Multi-pass membrane protein</topology>
    </subcellularLocation>
</comment>
<evidence type="ECO:0000256" key="8">
    <source>
        <dbReference type="SAM" id="Phobius"/>
    </source>
</evidence>
<feature type="transmembrane region" description="Helical" evidence="8">
    <location>
        <begin position="316"/>
        <end position="337"/>
    </location>
</feature>
<comment type="caution">
    <text evidence="9">The sequence shown here is derived from an EMBL/GenBank/DDBJ whole genome shotgun (WGS) entry which is preliminary data.</text>
</comment>
<keyword evidence="10" id="KW-1185">Reference proteome</keyword>
<keyword evidence="4" id="KW-1003">Cell membrane</keyword>
<dbReference type="InterPro" id="IPR000522">
    <property type="entry name" value="ABC_transptr_permease_BtuC"/>
</dbReference>
<dbReference type="EMBL" id="SIJB01000028">
    <property type="protein sequence ID" value="NBI29889.1"/>
    <property type="molecule type" value="Genomic_DNA"/>
</dbReference>
<dbReference type="SUPFAM" id="SSF81345">
    <property type="entry name" value="ABC transporter involved in vitamin B12 uptake, BtuC"/>
    <property type="match status" value="1"/>
</dbReference>
<dbReference type="CDD" id="cd06550">
    <property type="entry name" value="TM_ABC_iron-siderophores_like"/>
    <property type="match status" value="1"/>
</dbReference>
<evidence type="ECO:0000256" key="7">
    <source>
        <dbReference type="ARBA" id="ARBA00023136"/>
    </source>
</evidence>
<dbReference type="Proteomes" id="UP000448943">
    <property type="component" value="Unassembled WGS sequence"/>
</dbReference>
<gene>
    <name evidence="9" type="ORF">ERL59_13065</name>
</gene>